<evidence type="ECO:0000313" key="3">
    <source>
        <dbReference type="Proteomes" id="UP001139095"/>
    </source>
</evidence>
<reference evidence="2" key="1">
    <citation type="submission" date="2021-10" db="EMBL/GenBank/DDBJ databases">
        <title>Marinomonas pontica sp. nov., isolated from the Black Sea.</title>
        <authorList>
            <person name="Zhao L.-H."/>
            <person name="Xue J.-H."/>
        </authorList>
    </citation>
    <scope>NUCLEOTIDE SEQUENCE</scope>
    <source>
        <strain evidence="2">E8</strain>
    </source>
</reference>
<dbReference type="RefSeq" id="WP_226753455.1">
    <property type="nucleotide sequence ID" value="NZ_JAJATW010000003.1"/>
</dbReference>
<sequence length="101" mass="11027">MLRLPILLGSALALLSGGAFAHYPTLDCKQIDQSIQCVAAYSDGSVAFNETVQALTYEDELITSLTTDDSGMIRLPTPSGEYYLLFDPGHEDPAEFDYAEF</sequence>
<evidence type="ECO:0000256" key="1">
    <source>
        <dbReference type="SAM" id="SignalP"/>
    </source>
</evidence>
<keyword evidence="1" id="KW-0732">Signal</keyword>
<proteinExistence type="predicted"/>
<dbReference type="EMBL" id="JAJATW010000003">
    <property type="protein sequence ID" value="MCB5161078.1"/>
    <property type="molecule type" value="Genomic_DNA"/>
</dbReference>
<protein>
    <recommendedName>
        <fullName evidence="4">Carboxypeptidase regulatory-like domain-containing protein</fullName>
    </recommendedName>
</protein>
<dbReference type="AlphaFoldDB" id="A0A9X1INL5"/>
<feature type="chain" id="PRO_5040917310" description="Carboxypeptidase regulatory-like domain-containing protein" evidence="1">
    <location>
        <begin position="22"/>
        <end position="101"/>
    </location>
</feature>
<name>A0A9X1INL5_9GAMM</name>
<accession>A0A9X1INL5</accession>
<gene>
    <name evidence="2" type="ORF">LG368_04095</name>
</gene>
<comment type="caution">
    <text evidence="2">The sequence shown here is derived from an EMBL/GenBank/DDBJ whole genome shotgun (WGS) entry which is preliminary data.</text>
</comment>
<evidence type="ECO:0000313" key="2">
    <source>
        <dbReference type="EMBL" id="MCB5161078.1"/>
    </source>
</evidence>
<keyword evidence="3" id="KW-1185">Reference proteome</keyword>
<organism evidence="2 3">
    <name type="scientific">Marinomonas algarum</name>
    <dbReference type="NCBI Taxonomy" id="2883105"/>
    <lineage>
        <taxon>Bacteria</taxon>
        <taxon>Pseudomonadati</taxon>
        <taxon>Pseudomonadota</taxon>
        <taxon>Gammaproteobacteria</taxon>
        <taxon>Oceanospirillales</taxon>
        <taxon>Oceanospirillaceae</taxon>
        <taxon>Marinomonas</taxon>
    </lineage>
</organism>
<dbReference type="Proteomes" id="UP001139095">
    <property type="component" value="Unassembled WGS sequence"/>
</dbReference>
<evidence type="ECO:0008006" key="4">
    <source>
        <dbReference type="Google" id="ProtNLM"/>
    </source>
</evidence>
<feature type="signal peptide" evidence="1">
    <location>
        <begin position="1"/>
        <end position="21"/>
    </location>
</feature>